<dbReference type="CDD" id="cd03047">
    <property type="entry name" value="GST_N_2"/>
    <property type="match status" value="1"/>
</dbReference>
<feature type="domain" description="GST C-terminal" evidence="4">
    <location>
        <begin position="86"/>
        <end position="206"/>
    </location>
</feature>
<dbReference type="SUPFAM" id="SSF47616">
    <property type="entry name" value="GST C-terminal domain-like"/>
    <property type="match status" value="1"/>
</dbReference>
<dbReference type="PROSITE" id="PS50405">
    <property type="entry name" value="GST_CTER"/>
    <property type="match status" value="1"/>
</dbReference>
<dbReference type="PANTHER" id="PTHR44051">
    <property type="entry name" value="GLUTATHIONE S-TRANSFERASE-RELATED"/>
    <property type="match status" value="1"/>
</dbReference>
<dbReference type="SUPFAM" id="SSF52833">
    <property type="entry name" value="Thioredoxin-like"/>
    <property type="match status" value="1"/>
</dbReference>
<dbReference type="InterPro" id="IPR010987">
    <property type="entry name" value="Glutathione-S-Trfase_C-like"/>
</dbReference>
<dbReference type="AlphaFoldDB" id="A0A840APX1"/>
<dbReference type="InterPro" id="IPR004045">
    <property type="entry name" value="Glutathione_S-Trfase_N"/>
</dbReference>
<dbReference type="Gene3D" id="1.20.1050.10">
    <property type="match status" value="1"/>
</dbReference>
<evidence type="ECO:0000259" key="4">
    <source>
        <dbReference type="PROSITE" id="PS50405"/>
    </source>
</evidence>
<dbReference type="SFLD" id="SFLDS00019">
    <property type="entry name" value="Glutathione_Transferase_(cytos"/>
    <property type="match status" value="1"/>
</dbReference>
<name>A0A840APX1_9HYPH</name>
<dbReference type="Gene3D" id="3.40.30.10">
    <property type="entry name" value="Glutaredoxin"/>
    <property type="match status" value="1"/>
</dbReference>
<keyword evidence="2 5" id="KW-0808">Transferase</keyword>
<dbReference type="InterPro" id="IPR036249">
    <property type="entry name" value="Thioredoxin-like_sf"/>
</dbReference>
<evidence type="ECO:0000313" key="6">
    <source>
        <dbReference type="Proteomes" id="UP000553963"/>
    </source>
</evidence>
<evidence type="ECO:0000259" key="3">
    <source>
        <dbReference type="PROSITE" id="PS50404"/>
    </source>
</evidence>
<dbReference type="GO" id="GO:0004364">
    <property type="term" value="F:glutathione transferase activity"/>
    <property type="evidence" value="ECO:0007669"/>
    <property type="project" value="UniProtKB-EC"/>
</dbReference>
<gene>
    <name evidence="5" type="ORF">GGR25_001940</name>
</gene>
<dbReference type="EC" id="2.5.1.18" evidence="5"/>
<dbReference type="SFLD" id="SFLDG00358">
    <property type="entry name" value="Main_(cytGST)"/>
    <property type="match status" value="1"/>
</dbReference>
<feature type="domain" description="GST N-terminal" evidence="3">
    <location>
        <begin position="1"/>
        <end position="81"/>
    </location>
</feature>
<reference evidence="5 6" key="1">
    <citation type="submission" date="2020-08" db="EMBL/GenBank/DDBJ databases">
        <title>Genomic Encyclopedia of Type Strains, Phase IV (KMG-IV): sequencing the most valuable type-strain genomes for metagenomic binning, comparative biology and taxonomic classification.</title>
        <authorList>
            <person name="Goeker M."/>
        </authorList>
    </citation>
    <scope>NUCLEOTIDE SEQUENCE [LARGE SCALE GENOMIC DNA]</scope>
    <source>
        <strain evidence="5 6">DSM 25966</strain>
    </source>
</reference>
<dbReference type="CDD" id="cd03180">
    <property type="entry name" value="GST_C_2"/>
    <property type="match status" value="1"/>
</dbReference>
<dbReference type="RefSeq" id="WP_183398511.1">
    <property type="nucleotide sequence ID" value="NZ_JACIDS010000002.1"/>
</dbReference>
<evidence type="ECO:0000256" key="1">
    <source>
        <dbReference type="ARBA" id="ARBA00007409"/>
    </source>
</evidence>
<dbReference type="PROSITE" id="PS50404">
    <property type="entry name" value="GST_NTER"/>
    <property type="match status" value="1"/>
</dbReference>
<protein>
    <submittedName>
        <fullName evidence="5">Glutathione S-transferase</fullName>
        <ecNumber evidence="5">2.5.1.18</ecNumber>
    </submittedName>
</protein>
<dbReference type="FunFam" id="3.40.30.10:FF:000039">
    <property type="entry name" value="Glutathione S-transferase domain"/>
    <property type="match status" value="1"/>
</dbReference>
<dbReference type="PANTHER" id="PTHR44051:SF19">
    <property type="entry name" value="DISULFIDE-BOND OXIDOREDUCTASE YFCG"/>
    <property type="match status" value="1"/>
</dbReference>
<accession>A0A840APX1</accession>
<dbReference type="EMBL" id="JACIDS010000002">
    <property type="protein sequence ID" value="MBB3930901.1"/>
    <property type="molecule type" value="Genomic_DNA"/>
</dbReference>
<dbReference type="Proteomes" id="UP000553963">
    <property type="component" value="Unassembled WGS sequence"/>
</dbReference>
<dbReference type="InterPro" id="IPR036282">
    <property type="entry name" value="Glutathione-S-Trfase_C_sf"/>
</dbReference>
<dbReference type="SFLD" id="SFLDG01150">
    <property type="entry name" value="Main.1:_Beta-like"/>
    <property type="match status" value="1"/>
</dbReference>
<evidence type="ECO:0000256" key="2">
    <source>
        <dbReference type="ARBA" id="ARBA00022679"/>
    </source>
</evidence>
<dbReference type="InterPro" id="IPR004046">
    <property type="entry name" value="GST_C"/>
</dbReference>
<comment type="similarity">
    <text evidence="1">Belongs to the GST superfamily.</text>
</comment>
<dbReference type="Pfam" id="PF00043">
    <property type="entry name" value="GST_C"/>
    <property type="match status" value="1"/>
</dbReference>
<proteinExistence type="inferred from homology"/>
<dbReference type="Pfam" id="PF13417">
    <property type="entry name" value="GST_N_3"/>
    <property type="match status" value="1"/>
</dbReference>
<dbReference type="InterPro" id="IPR040079">
    <property type="entry name" value="Glutathione_S-Trfase"/>
</dbReference>
<comment type="caution">
    <text evidence="5">The sequence shown here is derived from an EMBL/GenBank/DDBJ whole genome shotgun (WGS) entry which is preliminary data.</text>
</comment>
<evidence type="ECO:0000313" key="5">
    <source>
        <dbReference type="EMBL" id="MBB3930901.1"/>
    </source>
</evidence>
<organism evidence="5 6">
    <name type="scientific">Kaistia hirudinis</name>
    <dbReference type="NCBI Taxonomy" id="1293440"/>
    <lineage>
        <taxon>Bacteria</taxon>
        <taxon>Pseudomonadati</taxon>
        <taxon>Pseudomonadota</taxon>
        <taxon>Alphaproteobacteria</taxon>
        <taxon>Hyphomicrobiales</taxon>
        <taxon>Kaistiaceae</taxon>
        <taxon>Kaistia</taxon>
    </lineage>
</organism>
<sequence>MLRIWGRDNSNNVKKVLWCAEEIGLAYEHIPAGGAFGVVDSAEYRALNPNGLVPTIEDDGIVLWESNAIVRYLAARYSDGGLYETDPGRRALADRWMDWTTSNFARPFRDVFWNVIRLPPEKRNEAESASGLKQCAALLPIVEAALSEQPFLSGERLGIGDFPLGVFIHGWFQMPIDRPPTPAIEAWYARLNARPAYRKAVALPLS</sequence>
<keyword evidence="6" id="KW-1185">Reference proteome</keyword>